<comment type="caution">
    <text evidence="2">The sequence shown here is derived from an EMBL/GenBank/DDBJ whole genome shotgun (WGS) entry which is preliminary data.</text>
</comment>
<evidence type="ECO:0000313" key="2">
    <source>
        <dbReference type="EMBL" id="KAK3355897.1"/>
    </source>
</evidence>
<keyword evidence="3" id="KW-1185">Reference proteome</keyword>
<organism evidence="2 3">
    <name type="scientific">Neurospora tetraspora</name>
    <dbReference type="NCBI Taxonomy" id="94610"/>
    <lineage>
        <taxon>Eukaryota</taxon>
        <taxon>Fungi</taxon>
        <taxon>Dikarya</taxon>
        <taxon>Ascomycota</taxon>
        <taxon>Pezizomycotina</taxon>
        <taxon>Sordariomycetes</taxon>
        <taxon>Sordariomycetidae</taxon>
        <taxon>Sordariales</taxon>
        <taxon>Sordariaceae</taxon>
        <taxon>Neurospora</taxon>
    </lineage>
</organism>
<feature type="region of interest" description="Disordered" evidence="1">
    <location>
        <begin position="81"/>
        <end position="108"/>
    </location>
</feature>
<evidence type="ECO:0000256" key="1">
    <source>
        <dbReference type="SAM" id="MobiDB-lite"/>
    </source>
</evidence>
<dbReference type="EMBL" id="JAUEPP010000001">
    <property type="protein sequence ID" value="KAK3355897.1"/>
    <property type="molecule type" value="Genomic_DNA"/>
</dbReference>
<evidence type="ECO:0000313" key="3">
    <source>
        <dbReference type="Proteomes" id="UP001278500"/>
    </source>
</evidence>
<dbReference type="RefSeq" id="XP_062687275.1">
    <property type="nucleotide sequence ID" value="XM_062831174.1"/>
</dbReference>
<gene>
    <name evidence="2" type="ORF">B0H65DRAFT_62460</name>
</gene>
<dbReference type="Proteomes" id="UP001278500">
    <property type="component" value="Unassembled WGS sequence"/>
</dbReference>
<reference evidence="2" key="2">
    <citation type="submission" date="2023-06" db="EMBL/GenBank/DDBJ databases">
        <authorList>
            <consortium name="Lawrence Berkeley National Laboratory"/>
            <person name="Haridas S."/>
            <person name="Hensen N."/>
            <person name="Bonometti L."/>
            <person name="Westerberg I."/>
            <person name="Brannstrom I.O."/>
            <person name="Guillou S."/>
            <person name="Cros-Aarteil S."/>
            <person name="Calhoun S."/>
            <person name="Kuo A."/>
            <person name="Mondo S."/>
            <person name="Pangilinan J."/>
            <person name="Riley R."/>
            <person name="Labutti K."/>
            <person name="Andreopoulos B."/>
            <person name="Lipzen A."/>
            <person name="Chen C."/>
            <person name="Yanf M."/>
            <person name="Daum C."/>
            <person name="Ng V."/>
            <person name="Clum A."/>
            <person name="Steindorff A."/>
            <person name="Ohm R."/>
            <person name="Martin F."/>
            <person name="Silar P."/>
            <person name="Natvig D."/>
            <person name="Lalanne C."/>
            <person name="Gautier V."/>
            <person name="Ament-Velasquez S.L."/>
            <person name="Kruys A."/>
            <person name="Hutchinson M.I."/>
            <person name="Powell A.J."/>
            <person name="Barry K."/>
            <person name="Miller A.N."/>
            <person name="Grigoriev I.V."/>
            <person name="Debuchy R."/>
            <person name="Gladieux P."/>
            <person name="Thoren M.H."/>
            <person name="Johannesson H."/>
        </authorList>
    </citation>
    <scope>NUCLEOTIDE SEQUENCE</scope>
    <source>
        <strain evidence="2">CBS 560.94</strain>
    </source>
</reference>
<proteinExistence type="predicted"/>
<sequence length="313" mass="34521">MLHFTPQNLSTLESCEFLHRFIKERSTCSSVLVNDKGHRQTAKLRQSHARGGSGIWTLPRVNGGTLSASWRLVPKLPRCVGSRPHRGNVDTKRSATGPGIKRSKNQRVHKARVLQPGPLCLVAHGKRANSGTSSGVATPDASIDVPMIPRQVGNFTAFCLLVALEQPPQLAIPRSIFTVTVCAESARVCHNACRTGSLSLIASLGRKSRKSLFDQENSANWAKNTICACSAAILRWFLLGRWRRKRRGSEEVVEANGCLLATRYGEESVVSMFCYRYPMSQPTRRKACLGGCEKTTKRYGEDRDGAGKIECVW</sequence>
<reference evidence="2" key="1">
    <citation type="journal article" date="2023" name="Mol. Phylogenet. Evol.">
        <title>Genome-scale phylogeny and comparative genomics of the fungal order Sordariales.</title>
        <authorList>
            <person name="Hensen N."/>
            <person name="Bonometti L."/>
            <person name="Westerberg I."/>
            <person name="Brannstrom I.O."/>
            <person name="Guillou S."/>
            <person name="Cros-Aarteil S."/>
            <person name="Calhoun S."/>
            <person name="Haridas S."/>
            <person name="Kuo A."/>
            <person name="Mondo S."/>
            <person name="Pangilinan J."/>
            <person name="Riley R."/>
            <person name="LaButti K."/>
            <person name="Andreopoulos B."/>
            <person name="Lipzen A."/>
            <person name="Chen C."/>
            <person name="Yan M."/>
            <person name="Daum C."/>
            <person name="Ng V."/>
            <person name="Clum A."/>
            <person name="Steindorff A."/>
            <person name="Ohm R.A."/>
            <person name="Martin F."/>
            <person name="Silar P."/>
            <person name="Natvig D.O."/>
            <person name="Lalanne C."/>
            <person name="Gautier V."/>
            <person name="Ament-Velasquez S.L."/>
            <person name="Kruys A."/>
            <person name="Hutchinson M.I."/>
            <person name="Powell A.J."/>
            <person name="Barry K."/>
            <person name="Miller A.N."/>
            <person name="Grigoriev I.V."/>
            <person name="Debuchy R."/>
            <person name="Gladieux P."/>
            <person name="Hiltunen Thoren M."/>
            <person name="Johannesson H."/>
        </authorList>
    </citation>
    <scope>NUCLEOTIDE SEQUENCE</scope>
    <source>
        <strain evidence="2">CBS 560.94</strain>
    </source>
</reference>
<dbReference type="AlphaFoldDB" id="A0AAE0MY78"/>
<protein>
    <submittedName>
        <fullName evidence="2">Uncharacterized protein</fullName>
    </submittedName>
</protein>
<dbReference type="GeneID" id="87868328"/>
<name>A0AAE0MY78_9PEZI</name>
<accession>A0AAE0MY78</accession>